<accession>A0A1K0HKN8</accession>
<dbReference type="Proteomes" id="UP000179920">
    <property type="component" value="Chromosome XVIII"/>
</dbReference>
<reference evidence="2" key="1">
    <citation type="submission" date="2016-04" db="EMBL/GenBank/DDBJ databases">
        <authorList>
            <person name="Guldener U."/>
            <person name="Guldener U."/>
        </authorList>
    </citation>
    <scope>NUCLEOTIDE SEQUENCE [LARGE SCALE GENOMIC DNA]</scope>
    <source>
        <strain evidence="2">UB2112</strain>
    </source>
</reference>
<gene>
    <name evidence="1" type="ORF">UBRO_20926</name>
</gene>
<evidence type="ECO:0000313" key="1">
    <source>
        <dbReference type="EMBL" id="SAM85688.1"/>
    </source>
</evidence>
<evidence type="ECO:0000313" key="2">
    <source>
        <dbReference type="Proteomes" id="UP000179920"/>
    </source>
</evidence>
<protein>
    <submittedName>
        <fullName evidence="1">Uncharacterized protein</fullName>
    </submittedName>
</protein>
<name>A0A1K0HKN8_9BASI</name>
<dbReference type="AlphaFoldDB" id="A0A1K0HKN8"/>
<sequence length="150" mass="16755">MWLSSVACDTAPAPPEQCEHLLDAAPPILARCVNLFDTASLLFIMRETVLRMVTIRMLLSLGLLHAYGSSSCALFHHRQWQPPCHSCPVVLVPSFVLQSIRWSFTEINQTPRRPIYSTFRAHDAPNVSPGSSAQALCQIAGRRSSRWKLV</sequence>
<proteinExistence type="predicted"/>
<dbReference type="EMBL" id="LT558134">
    <property type="protein sequence ID" value="SAM85688.1"/>
    <property type="molecule type" value="Genomic_DNA"/>
</dbReference>
<organism evidence="1 2">
    <name type="scientific">Ustilago bromivora</name>
    <dbReference type="NCBI Taxonomy" id="307758"/>
    <lineage>
        <taxon>Eukaryota</taxon>
        <taxon>Fungi</taxon>
        <taxon>Dikarya</taxon>
        <taxon>Basidiomycota</taxon>
        <taxon>Ustilaginomycotina</taxon>
        <taxon>Ustilaginomycetes</taxon>
        <taxon>Ustilaginales</taxon>
        <taxon>Ustilaginaceae</taxon>
        <taxon>Ustilago</taxon>
    </lineage>
</organism>